<reference evidence="3" key="3">
    <citation type="submission" date="2025-09" db="UniProtKB">
        <authorList>
            <consortium name="Ensembl"/>
        </authorList>
    </citation>
    <scope>IDENTIFICATION</scope>
</reference>
<reference evidence="3" key="1">
    <citation type="submission" date="2009-12" db="EMBL/GenBank/DDBJ databases">
        <title>The Genome Sequence of Anolis carolinensis (Green Anole Lizard).</title>
        <authorList>
            <consortium name="The Genome Sequencing Platform"/>
            <person name="Di Palma F."/>
            <person name="Alfoldi J."/>
            <person name="Heiman D."/>
            <person name="Young S."/>
            <person name="Grabherr M."/>
            <person name="Johnson J."/>
            <person name="Lander E.S."/>
            <person name="Lindblad-Toh K."/>
        </authorList>
    </citation>
    <scope>NUCLEOTIDE SEQUENCE [LARGE SCALE GENOMIC DNA]</scope>
    <source>
        <strain evidence="3">JBL SC #1</strain>
    </source>
</reference>
<protein>
    <recommendedName>
        <fullName evidence="2">Beta-defensin-like domain-containing protein</fullName>
    </recommendedName>
</protein>
<proteinExistence type="predicted"/>
<keyword evidence="1" id="KW-0732">Signal</keyword>
<evidence type="ECO:0000259" key="2">
    <source>
        <dbReference type="Pfam" id="PF00711"/>
    </source>
</evidence>
<sequence length="77" mass="8334">MVICQGCLGWAFLHVRRIAWIVPVVSSKFIICYTQPPPLEDTIQCKNVGGFCKTGPCPTTFSLSGTCHGGALSCCRK</sequence>
<evidence type="ECO:0000256" key="1">
    <source>
        <dbReference type="SAM" id="SignalP"/>
    </source>
</evidence>
<dbReference type="Proteomes" id="UP000001646">
    <property type="component" value="Unplaced"/>
</dbReference>
<dbReference type="Gene3D" id="3.10.360.10">
    <property type="entry name" value="Antimicrobial Peptide, Beta-defensin 2, Chain A"/>
    <property type="match status" value="1"/>
</dbReference>
<dbReference type="Pfam" id="PF00711">
    <property type="entry name" value="Defensin_beta"/>
    <property type="match status" value="1"/>
</dbReference>
<dbReference type="AlphaFoldDB" id="A0A803U108"/>
<dbReference type="GO" id="GO:0005576">
    <property type="term" value="C:extracellular region"/>
    <property type="evidence" value="ECO:0007669"/>
    <property type="project" value="InterPro"/>
</dbReference>
<reference evidence="3" key="2">
    <citation type="submission" date="2025-08" db="UniProtKB">
        <authorList>
            <consortium name="Ensembl"/>
        </authorList>
    </citation>
    <scope>IDENTIFICATION</scope>
</reference>
<dbReference type="GeneTree" id="ENSGT00990000207971"/>
<evidence type="ECO:0000313" key="4">
    <source>
        <dbReference type="Proteomes" id="UP000001646"/>
    </source>
</evidence>
<dbReference type="Ensembl" id="ENSACAT00000050289.1">
    <property type="protein sequence ID" value="ENSACAP00000041148.1"/>
    <property type="gene ID" value="ENSACAG00000037397.1"/>
</dbReference>
<evidence type="ECO:0000313" key="3">
    <source>
        <dbReference type="Ensembl" id="ENSACAP00000041148.1"/>
    </source>
</evidence>
<dbReference type="InParanoid" id="A0A803U108"/>
<organism evidence="3 4">
    <name type="scientific">Anolis carolinensis</name>
    <name type="common">Green anole</name>
    <name type="synonym">American chameleon</name>
    <dbReference type="NCBI Taxonomy" id="28377"/>
    <lineage>
        <taxon>Eukaryota</taxon>
        <taxon>Metazoa</taxon>
        <taxon>Chordata</taxon>
        <taxon>Craniata</taxon>
        <taxon>Vertebrata</taxon>
        <taxon>Euteleostomi</taxon>
        <taxon>Lepidosauria</taxon>
        <taxon>Squamata</taxon>
        <taxon>Bifurcata</taxon>
        <taxon>Unidentata</taxon>
        <taxon>Episquamata</taxon>
        <taxon>Toxicofera</taxon>
        <taxon>Iguania</taxon>
        <taxon>Dactyloidae</taxon>
        <taxon>Anolis</taxon>
    </lineage>
</organism>
<dbReference type="GO" id="GO:0006952">
    <property type="term" value="P:defense response"/>
    <property type="evidence" value="ECO:0007669"/>
    <property type="project" value="InterPro"/>
</dbReference>
<feature type="signal peptide" evidence="1">
    <location>
        <begin position="1"/>
        <end position="27"/>
    </location>
</feature>
<keyword evidence="4" id="KW-1185">Reference proteome</keyword>
<name>A0A803U108_ANOCA</name>
<feature type="domain" description="Beta-defensin-like" evidence="2">
    <location>
        <begin position="41"/>
        <end position="76"/>
    </location>
</feature>
<accession>A0A803U108</accession>
<dbReference type="FunCoup" id="A0A803U108">
    <property type="interactions" value="3"/>
</dbReference>
<dbReference type="InterPro" id="IPR001855">
    <property type="entry name" value="Defensin_beta-like"/>
</dbReference>
<dbReference type="SUPFAM" id="SSF57392">
    <property type="entry name" value="Defensin-like"/>
    <property type="match status" value="1"/>
</dbReference>
<feature type="chain" id="PRO_5032279558" description="Beta-defensin-like domain-containing protein" evidence="1">
    <location>
        <begin position="28"/>
        <end position="77"/>
    </location>
</feature>